<keyword evidence="1" id="KW-0472">Membrane</keyword>
<dbReference type="InterPro" id="IPR001214">
    <property type="entry name" value="SET_dom"/>
</dbReference>
<dbReference type="STRING" id="331678.Cphamn1_1482"/>
<proteinExistence type="predicted"/>
<evidence type="ECO:0000259" key="2">
    <source>
        <dbReference type="PROSITE" id="PS50280"/>
    </source>
</evidence>
<dbReference type="HOGENOM" id="CLU_124044_1_0_10"/>
<dbReference type="PROSITE" id="PS50280">
    <property type="entry name" value="SET"/>
    <property type="match status" value="1"/>
</dbReference>
<organism evidence="3">
    <name type="scientific">Chlorobium phaeobacteroides (strain BS1)</name>
    <dbReference type="NCBI Taxonomy" id="331678"/>
    <lineage>
        <taxon>Bacteria</taxon>
        <taxon>Pseudomonadati</taxon>
        <taxon>Chlorobiota</taxon>
        <taxon>Chlorobiia</taxon>
        <taxon>Chlorobiales</taxon>
        <taxon>Chlorobiaceae</taxon>
        <taxon>Chlorobium/Pelodictyon group</taxon>
        <taxon>Chlorobium</taxon>
    </lineage>
</organism>
<dbReference type="eggNOG" id="COG2940">
    <property type="taxonomic scope" value="Bacteria"/>
</dbReference>
<keyword evidence="1" id="KW-0812">Transmembrane</keyword>
<dbReference type="Gene3D" id="2.170.270.10">
    <property type="entry name" value="SET domain"/>
    <property type="match status" value="1"/>
</dbReference>
<protein>
    <submittedName>
        <fullName evidence="3">Nuclear protein SET</fullName>
    </submittedName>
</protein>
<sequence length="156" mass="17485">MEPCTFVFYTILFVSGMTAGILLSRTFQKNSANSSLPAVRVGKSNVSGRGVFALKNIQNGAIIERCPVLEVDEQDIGGELLNYVFYGDNEKERLVAMGNGMLFNHSSVPNVAYYLEETPLGPELVIYALRDLRKGEELFYTYGDDWWTTRNIPEIS</sequence>
<feature type="transmembrane region" description="Helical" evidence="1">
    <location>
        <begin position="6"/>
        <end position="24"/>
    </location>
</feature>
<dbReference type="Pfam" id="PF00856">
    <property type="entry name" value="SET"/>
    <property type="match status" value="1"/>
</dbReference>
<feature type="domain" description="SET" evidence="2">
    <location>
        <begin position="37"/>
        <end position="143"/>
    </location>
</feature>
<keyword evidence="1" id="KW-1133">Transmembrane helix</keyword>
<gene>
    <name evidence="3" type="ordered locus">Cphamn1_1482</name>
</gene>
<dbReference type="KEGG" id="cpb:Cphamn1_1482"/>
<reference evidence="3" key="1">
    <citation type="submission" date="2008-06" db="EMBL/GenBank/DDBJ databases">
        <title>Complete sequence of Chlorobium phaeobacteroides BS1.</title>
        <authorList>
            <consortium name="US DOE Joint Genome Institute"/>
            <person name="Lucas S."/>
            <person name="Copeland A."/>
            <person name="Lapidus A."/>
            <person name="Glavina del Rio T."/>
            <person name="Dalin E."/>
            <person name="Tice H."/>
            <person name="Bruce D."/>
            <person name="Goodwin L."/>
            <person name="Pitluck S."/>
            <person name="Schmutz J."/>
            <person name="Larimer F."/>
            <person name="Land M."/>
            <person name="Hauser L."/>
            <person name="Kyrpides N."/>
            <person name="Ovchinnikova G."/>
            <person name="Li T."/>
            <person name="Liu Z."/>
            <person name="Zhao F."/>
            <person name="Overmann J."/>
            <person name="Bryant D.A."/>
            <person name="Richardson P."/>
        </authorList>
    </citation>
    <scope>NUCLEOTIDE SEQUENCE [LARGE SCALE GENOMIC DNA]</scope>
    <source>
        <strain evidence="3">BS1</strain>
    </source>
</reference>
<accession>B3EJN9</accession>
<dbReference type="SUPFAM" id="SSF82199">
    <property type="entry name" value="SET domain"/>
    <property type="match status" value="1"/>
</dbReference>
<evidence type="ECO:0000313" key="3">
    <source>
        <dbReference type="EMBL" id="ACE04408.1"/>
    </source>
</evidence>
<dbReference type="EMBL" id="CP001101">
    <property type="protein sequence ID" value="ACE04408.1"/>
    <property type="molecule type" value="Genomic_DNA"/>
</dbReference>
<name>B3EJN9_CHLPB</name>
<dbReference type="SMART" id="SM00317">
    <property type="entry name" value="SET"/>
    <property type="match status" value="1"/>
</dbReference>
<evidence type="ECO:0000256" key="1">
    <source>
        <dbReference type="SAM" id="Phobius"/>
    </source>
</evidence>
<dbReference type="OrthoDB" id="279507at2"/>
<dbReference type="InterPro" id="IPR046341">
    <property type="entry name" value="SET_dom_sf"/>
</dbReference>
<dbReference type="AlphaFoldDB" id="B3EJN9"/>